<evidence type="ECO:0000256" key="1">
    <source>
        <dbReference type="SAM" id="MobiDB-lite"/>
    </source>
</evidence>
<dbReference type="InterPro" id="IPR047675">
    <property type="entry name" value="Putative_zinc-bd"/>
</dbReference>
<name>A0A0W0SMC4_9GAMM</name>
<feature type="region of interest" description="Disordered" evidence="1">
    <location>
        <begin position="38"/>
        <end position="85"/>
    </location>
</feature>
<gene>
    <name evidence="2" type="ORF">Ldro_2718</name>
</gene>
<dbReference type="EMBL" id="LNXY01000031">
    <property type="protein sequence ID" value="KTC84554.1"/>
    <property type="molecule type" value="Genomic_DNA"/>
</dbReference>
<organism evidence="2 3">
    <name type="scientific">Legionella drozanskii LLAP-1</name>
    <dbReference type="NCBI Taxonomy" id="1212489"/>
    <lineage>
        <taxon>Bacteria</taxon>
        <taxon>Pseudomonadati</taxon>
        <taxon>Pseudomonadota</taxon>
        <taxon>Gammaproteobacteria</taxon>
        <taxon>Legionellales</taxon>
        <taxon>Legionellaceae</taxon>
        <taxon>Legionella</taxon>
    </lineage>
</organism>
<reference evidence="2 3" key="1">
    <citation type="submission" date="2015-11" db="EMBL/GenBank/DDBJ databases">
        <title>Genomic analysis of 38 Legionella species identifies large and diverse effector repertoires.</title>
        <authorList>
            <person name="Burstein D."/>
            <person name="Amaro F."/>
            <person name="Zusman T."/>
            <person name="Lifshitz Z."/>
            <person name="Cohen O."/>
            <person name="Gilbert J.A."/>
            <person name="Pupko T."/>
            <person name="Shuman H.A."/>
            <person name="Segal G."/>
        </authorList>
    </citation>
    <scope>NUCLEOTIDE SEQUENCE [LARGE SCALE GENOMIC DNA]</scope>
    <source>
        <strain evidence="2 3">ATCC 700990</strain>
    </source>
</reference>
<evidence type="ECO:0000313" key="3">
    <source>
        <dbReference type="Proteomes" id="UP000054736"/>
    </source>
</evidence>
<dbReference type="AlphaFoldDB" id="A0A0W0SMC4"/>
<dbReference type="NCBIfam" id="NF041373">
    <property type="entry name" value="HGG_STG"/>
    <property type="match status" value="1"/>
</dbReference>
<proteinExistence type="predicted"/>
<comment type="caution">
    <text evidence="2">The sequence shown here is derived from an EMBL/GenBank/DDBJ whole genome shotgun (WGS) entry which is preliminary data.</text>
</comment>
<sequence length="85" mass="9190">MPLLVGYICGKKSLLSEIPQKSRANRVVCNATTRKGTRCQAPPVSINNEPKNGRCKLHGGMSTGPRTEKGRAAISASNKRRAKNK</sequence>
<evidence type="ECO:0000313" key="2">
    <source>
        <dbReference type="EMBL" id="KTC84554.1"/>
    </source>
</evidence>
<dbReference type="Proteomes" id="UP000054736">
    <property type="component" value="Unassembled WGS sequence"/>
</dbReference>
<dbReference type="RefSeq" id="WP_202972535.1">
    <property type="nucleotide sequence ID" value="NZ_CAAAIU010000004.1"/>
</dbReference>
<dbReference type="STRING" id="1212489.Ldro_2718"/>
<accession>A0A0W0SMC4</accession>
<dbReference type="PATRIC" id="fig|1212489.4.peg.2866"/>
<keyword evidence="3" id="KW-1185">Reference proteome</keyword>
<protein>
    <submittedName>
        <fullName evidence="2">Uncharacterized protein</fullName>
    </submittedName>
</protein>